<organism evidence="1 2">
    <name type="scientific">Cichlidogyrus casuarinus</name>
    <dbReference type="NCBI Taxonomy" id="1844966"/>
    <lineage>
        <taxon>Eukaryota</taxon>
        <taxon>Metazoa</taxon>
        <taxon>Spiralia</taxon>
        <taxon>Lophotrochozoa</taxon>
        <taxon>Platyhelminthes</taxon>
        <taxon>Monogenea</taxon>
        <taxon>Monopisthocotylea</taxon>
        <taxon>Dactylogyridea</taxon>
        <taxon>Ancyrocephalidae</taxon>
        <taxon>Cichlidogyrus</taxon>
    </lineage>
</organism>
<reference evidence="1 2" key="1">
    <citation type="submission" date="2024-11" db="EMBL/GenBank/DDBJ databases">
        <title>Adaptive evolution of stress response genes in parasites aligns with host niche diversity.</title>
        <authorList>
            <person name="Hahn C."/>
            <person name="Resl P."/>
        </authorList>
    </citation>
    <scope>NUCLEOTIDE SEQUENCE [LARGE SCALE GENOMIC DNA]</scope>
    <source>
        <strain evidence="1">EGGRZ-B1_66</strain>
        <tissue evidence="1">Body</tissue>
    </source>
</reference>
<accession>A0ABD2PV96</accession>
<evidence type="ECO:0000313" key="2">
    <source>
        <dbReference type="Proteomes" id="UP001626550"/>
    </source>
</evidence>
<keyword evidence="2" id="KW-1185">Reference proteome</keyword>
<dbReference type="Proteomes" id="UP001626550">
    <property type="component" value="Unassembled WGS sequence"/>
</dbReference>
<comment type="caution">
    <text evidence="1">The sequence shown here is derived from an EMBL/GenBank/DDBJ whole genome shotgun (WGS) entry which is preliminary data.</text>
</comment>
<dbReference type="EMBL" id="JBJKFK010002276">
    <property type="protein sequence ID" value="KAL3311360.1"/>
    <property type="molecule type" value="Genomic_DNA"/>
</dbReference>
<evidence type="ECO:0000313" key="1">
    <source>
        <dbReference type="EMBL" id="KAL3311360.1"/>
    </source>
</evidence>
<sequence>MEWWGLSLISPGDEYLVFCKCFIRSRPKYGLNHAWAPPKVNPGYGPGCLRYRLDTPRKLTLDDFEFCQNIDPIKLLFIIIVSE</sequence>
<protein>
    <submittedName>
        <fullName evidence="1">Uncharacterized protein</fullName>
    </submittedName>
</protein>
<feature type="non-terminal residue" evidence="1">
    <location>
        <position position="83"/>
    </location>
</feature>
<name>A0ABD2PV96_9PLAT</name>
<dbReference type="AlphaFoldDB" id="A0ABD2PV96"/>
<gene>
    <name evidence="1" type="ORF">Ciccas_010059</name>
</gene>
<proteinExistence type="predicted"/>